<feature type="transmembrane region" description="Helical" evidence="1">
    <location>
        <begin position="179"/>
        <end position="202"/>
    </location>
</feature>
<keyword evidence="1" id="KW-0472">Membrane</keyword>
<name>A0A023X5W1_RUBRA</name>
<dbReference type="HOGENOM" id="CLU_1293524_0_0_11"/>
<dbReference type="AlphaFoldDB" id="A0A023X5W1"/>
<dbReference type="EMBL" id="CP007514">
    <property type="protein sequence ID" value="AHY47556.1"/>
    <property type="molecule type" value="Genomic_DNA"/>
</dbReference>
<feature type="transmembrane region" description="Helical" evidence="1">
    <location>
        <begin position="102"/>
        <end position="128"/>
    </location>
</feature>
<feature type="transmembrane region" description="Helical" evidence="1">
    <location>
        <begin position="61"/>
        <end position="82"/>
    </location>
</feature>
<evidence type="ECO:0000256" key="1">
    <source>
        <dbReference type="SAM" id="Phobius"/>
    </source>
</evidence>
<reference evidence="2 3" key="1">
    <citation type="submission" date="2014-03" db="EMBL/GenBank/DDBJ databases">
        <title>Complete genome sequence of the Radio-Resistant Rubrobacter radiotolerans RSPS-4.</title>
        <authorList>
            <person name="Egas C.C."/>
            <person name="Barroso C.C."/>
            <person name="Froufe H.J.C."/>
            <person name="Pacheco J.J."/>
            <person name="Albuquerque L.L."/>
            <person name="da Costa M.M.S."/>
        </authorList>
    </citation>
    <scope>NUCLEOTIDE SEQUENCE [LARGE SCALE GENOMIC DNA]</scope>
    <source>
        <strain evidence="2 3">RSPS-4</strain>
    </source>
</reference>
<keyword evidence="1" id="KW-1133">Transmembrane helix</keyword>
<evidence type="ECO:0000313" key="2">
    <source>
        <dbReference type="EMBL" id="AHY47556.1"/>
    </source>
</evidence>
<protein>
    <submittedName>
        <fullName evidence="2">Yip1 domain</fullName>
    </submittedName>
</protein>
<sequence>MYIIRSMSRNAVTSSDGDHISPEFSLSNPAGSFWSVFSSVLGSPKRFFLGFEQEGEVREPLVYAAIVGFIGALLSFALSPVFRLMFGTGTGDEVYGLGALEALGFVVVFPLFVLFAAGVFLLAITIFVGPVADFRQLIRMCAYAFSGLAFAWIPFVGAFLVTYSLLVLMLIGIRYVYRTTFLTALVVSVTGFVPLATVLIALRGLAFQITSSL</sequence>
<evidence type="ECO:0000313" key="3">
    <source>
        <dbReference type="Proteomes" id="UP000025229"/>
    </source>
</evidence>
<proteinExistence type="predicted"/>
<dbReference type="KEGG" id="rrd:RradSPS_2273"/>
<organism evidence="2 3">
    <name type="scientific">Rubrobacter radiotolerans</name>
    <name type="common">Arthrobacter radiotolerans</name>
    <dbReference type="NCBI Taxonomy" id="42256"/>
    <lineage>
        <taxon>Bacteria</taxon>
        <taxon>Bacillati</taxon>
        <taxon>Actinomycetota</taxon>
        <taxon>Rubrobacteria</taxon>
        <taxon>Rubrobacterales</taxon>
        <taxon>Rubrobacteraceae</taxon>
        <taxon>Rubrobacter</taxon>
    </lineage>
</organism>
<dbReference type="Proteomes" id="UP000025229">
    <property type="component" value="Chromosome"/>
</dbReference>
<feature type="transmembrane region" description="Helical" evidence="1">
    <location>
        <begin position="140"/>
        <end position="173"/>
    </location>
</feature>
<accession>A0A023X5W1</accession>
<keyword evidence="3" id="KW-1185">Reference proteome</keyword>
<keyword evidence="1" id="KW-0812">Transmembrane</keyword>
<gene>
    <name evidence="2" type="ORF">RradSPS_2273</name>
</gene>